<evidence type="ECO:0000256" key="5">
    <source>
        <dbReference type="PIRSR" id="PIRSR600917-52"/>
    </source>
</evidence>
<keyword evidence="3" id="KW-0378">Hydrolase</keyword>
<feature type="region of interest" description="Disordered" evidence="6">
    <location>
        <begin position="485"/>
        <end position="505"/>
    </location>
</feature>
<comment type="caution">
    <text evidence="9">The sequence shown here is derived from an EMBL/GenBank/DDBJ whole genome shotgun (WGS) entry which is preliminary data.</text>
</comment>
<feature type="modified residue" description="3-oxoalanine (Ser)" evidence="5">
    <location>
        <position position="78"/>
    </location>
</feature>
<dbReference type="PROSITE" id="PS00523">
    <property type="entry name" value="SULFATASE_1"/>
    <property type="match status" value="1"/>
</dbReference>
<gene>
    <name evidence="9" type="ORF">H9888_07995</name>
</gene>
<evidence type="ECO:0000256" key="4">
    <source>
        <dbReference type="ARBA" id="ARBA00022837"/>
    </source>
</evidence>
<keyword evidence="4" id="KW-0106">Calcium</keyword>
<sequence length="505" mass="55624">MNRLLCPVLLTGLLPLTAAAKSHKPQQHPNIIYILADDLGYGDLSALNPDSKIHTEHIDSLAAQGISFTDAHTSSSVSTPSRYSILTGRYNWRSTLQSGVSWSYSAPLIEPERLTVAGLLHKAGYHTACIGKWHLGLGWQYRTDNPEVVDFTRPLTACPNDNGFDYSYIMPASLDIPPYVYIENGRITAPVTDTIQANGGYSFWREGPIAEDFDILRTLDHFTDKAVEYIKRQAADDSPFFLYFPLTAPHTPIIPSDPYRGKSGIGPYGDFVLHVDDVVGRIMEAVRVCGIEENTLIVFTSDNGCSPMANYKNLRAHGHNPSYIYRGAKADIYDGGHRVPYIIRYPAVVAAGSRSDVPVCLTGFMATCAELVGISLPDNAGEDSFSQLPLLRGKERPADRNRILIHHSHDGYFALRQGEWKLCVCPGSGGWSTPVPGAEAPDAPRMQLFDMSATPEEATTDNCYTPENHQSARMLRRLEKAIARGRTTPGPAQSNDTQVVLYKQP</sequence>
<evidence type="ECO:0000259" key="8">
    <source>
        <dbReference type="Pfam" id="PF00884"/>
    </source>
</evidence>
<dbReference type="Pfam" id="PF00884">
    <property type="entry name" value="Sulfatase"/>
    <property type="match status" value="1"/>
</dbReference>
<reference evidence="9" key="1">
    <citation type="journal article" date="2021" name="PeerJ">
        <title>Extensive microbial diversity within the chicken gut microbiome revealed by metagenomics and culture.</title>
        <authorList>
            <person name="Gilroy R."/>
            <person name="Ravi A."/>
            <person name="Getino M."/>
            <person name="Pursley I."/>
            <person name="Horton D.L."/>
            <person name="Alikhan N.F."/>
            <person name="Baker D."/>
            <person name="Gharbi K."/>
            <person name="Hall N."/>
            <person name="Watson M."/>
            <person name="Adriaenssens E.M."/>
            <person name="Foster-Nyarko E."/>
            <person name="Jarju S."/>
            <person name="Secka A."/>
            <person name="Antonio M."/>
            <person name="Oren A."/>
            <person name="Chaudhuri R.R."/>
            <person name="La Ragione R."/>
            <person name="Hildebrand F."/>
            <person name="Pallen M.J."/>
        </authorList>
    </citation>
    <scope>NUCLEOTIDE SEQUENCE</scope>
    <source>
        <strain evidence="9">ChiBcec15-1070</strain>
    </source>
</reference>
<dbReference type="PANTHER" id="PTHR42693">
    <property type="entry name" value="ARYLSULFATASE FAMILY MEMBER"/>
    <property type="match status" value="1"/>
</dbReference>
<dbReference type="PANTHER" id="PTHR42693:SF53">
    <property type="entry name" value="ENDO-4-O-SULFATASE"/>
    <property type="match status" value="1"/>
</dbReference>
<comment type="similarity">
    <text evidence="1">Belongs to the sulfatase family.</text>
</comment>
<comment type="PTM">
    <text evidence="5">The conversion to 3-oxoalanine (also known as C-formylglycine, FGly), of a serine or cysteine residue in prokaryotes and of a cysteine residue in eukaryotes, is critical for catalytic activity.</text>
</comment>
<dbReference type="EMBL" id="DXHL01000036">
    <property type="protein sequence ID" value="HIW11419.1"/>
    <property type="molecule type" value="Genomic_DNA"/>
</dbReference>
<dbReference type="AlphaFoldDB" id="A0A9D1TZM6"/>
<dbReference type="Proteomes" id="UP000823926">
    <property type="component" value="Unassembled WGS sequence"/>
</dbReference>
<feature type="signal peptide" evidence="7">
    <location>
        <begin position="1"/>
        <end position="20"/>
    </location>
</feature>
<dbReference type="InterPro" id="IPR024607">
    <property type="entry name" value="Sulfatase_CS"/>
</dbReference>
<feature type="domain" description="Sulfatase N-terminal" evidence="8">
    <location>
        <begin position="29"/>
        <end position="374"/>
    </location>
</feature>
<reference evidence="9" key="2">
    <citation type="submission" date="2021-04" db="EMBL/GenBank/DDBJ databases">
        <authorList>
            <person name="Gilroy R."/>
        </authorList>
    </citation>
    <scope>NUCLEOTIDE SEQUENCE</scope>
    <source>
        <strain evidence="9">ChiBcec15-1070</strain>
    </source>
</reference>
<evidence type="ECO:0000313" key="10">
    <source>
        <dbReference type="Proteomes" id="UP000823926"/>
    </source>
</evidence>
<dbReference type="Gene3D" id="3.30.1120.10">
    <property type="match status" value="1"/>
</dbReference>
<protein>
    <submittedName>
        <fullName evidence="9">Arylsulfatase</fullName>
    </submittedName>
</protein>
<dbReference type="GO" id="GO:0046872">
    <property type="term" value="F:metal ion binding"/>
    <property type="evidence" value="ECO:0007669"/>
    <property type="project" value="UniProtKB-KW"/>
</dbReference>
<dbReference type="InterPro" id="IPR050738">
    <property type="entry name" value="Sulfatase"/>
</dbReference>
<evidence type="ECO:0000256" key="1">
    <source>
        <dbReference type="ARBA" id="ARBA00008779"/>
    </source>
</evidence>
<accession>A0A9D1TZM6</accession>
<dbReference type="CDD" id="cd16143">
    <property type="entry name" value="ARS_like"/>
    <property type="match status" value="1"/>
</dbReference>
<evidence type="ECO:0000256" key="3">
    <source>
        <dbReference type="ARBA" id="ARBA00022801"/>
    </source>
</evidence>
<organism evidence="9 10">
    <name type="scientific">Candidatus Rikenella faecigallinarum</name>
    <dbReference type="NCBI Taxonomy" id="2838745"/>
    <lineage>
        <taxon>Bacteria</taxon>
        <taxon>Pseudomonadati</taxon>
        <taxon>Bacteroidota</taxon>
        <taxon>Bacteroidia</taxon>
        <taxon>Bacteroidales</taxon>
        <taxon>Rikenellaceae</taxon>
        <taxon>Rikenella</taxon>
    </lineage>
</organism>
<evidence type="ECO:0000256" key="7">
    <source>
        <dbReference type="SAM" id="SignalP"/>
    </source>
</evidence>
<feature type="chain" id="PRO_5038373454" evidence="7">
    <location>
        <begin position="21"/>
        <end position="505"/>
    </location>
</feature>
<dbReference type="PROSITE" id="PS00149">
    <property type="entry name" value="SULFATASE_2"/>
    <property type="match status" value="1"/>
</dbReference>
<dbReference type="SUPFAM" id="SSF53649">
    <property type="entry name" value="Alkaline phosphatase-like"/>
    <property type="match status" value="1"/>
</dbReference>
<keyword evidence="2" id="KW-0479">Metal-binding</keyword>
<evidence type="ECO:0000256" key="6">
    <source>
        <dbReference type="SAM" id="MobiDB-lite"/>
    </source>
</evidence>
<proteinExistence type="inferred from homology"/>
<evidence type="ECO:0000313" key="9">
    <source>
        <dbReference type="EMBL" id="HIW11419.1"/>
    </source>
</evidence>
<keyword evidence="7" id="KW-0732">Signal</keyword>
<name>A0A9D1TZM6_9BACT</name>
<dbReference type="Gene3D" id="3.40.720.10">
    <property type="entry name" value="Alkaline Phosphatase, subunit A"/>
    <property type="match status" value="1"/>
</dbReference>
<dbReference type="InterPro" id="IPR017850">
    <property type="entry name" value="Alkaline_phosphatase_core_sf"/>
</dbReference>
<dbReference type="GO" id="GO:0004065">
    <property type="term" value="F:arylsulfatase activity"/>
    <property type="evidence" value="ECO:0007669"/>
    <property type="project" value="TreeGrafter"/>
</dbReference>
<evidence type="ECO:0000256" key="2">
    <source>
        <dbReference type="ARBA" id="ARBA00022723"/>
    </source>
</evidence>
<dbReference type="InterPro" id="IPR000917">
    <property type="entry name" value="Sulfatase_N"/>
</dbReference>